<dbReference type="PROSITE" id="PS00758">
    <property type="entry name" value="ARGE_DAPE_CPG2_1"/>
    <property type="match status" value="1"/>
</dbReference>
<dbReference type="InterPro" id="IPR010158">
    <property type="entry name" value="Amidase_Cbmase"/>
</dbReference>
<sequence length="417" mass="46739">MNNERIGKLLDEFNTFGYTENGMHRITYTKEEKLAKEFFKKKSEELGMDVRFDSVGNVIARREGIDHSLPAIAVGSHIDTVYNGGKYDGLIGVIAGLEIIEMLEEEGIQTFHPIEVIAFTCEESSRFNFSTLGSKAMTGDLKQSDITQLKDRDNISLQEALKRQNLELENIHLAKREEKEIKAFFELHIEQGNRLIENNKTVGIVDGIAAPLRVSLTIEGKSAHSGTTSMEKRQDALLAAAELALEVEKAAVVERKQSTVATVGVMDVLPGAINIVPGLVNLKIDIRSTDVNSRNRVWKKVSDKVEQLEKHRNVKVVIEWKSEEVPVMMDKTIVHSLSELCENMNIEYMTMPSGAGHDSMNMSKRWPTGLIFIPSLDGLSHHPEEFTKLEDISTGIKLLKEVVLSYAMQCSKKEKKL</sequence>
<dbReference type="PANTHER" id="PTHR32494:SF5">
    <property type="entry name" value="ALLANTOATE AMIDOHYDROLASE"/>
    <property type="match status" value="1"/>
</dbReference>
<dbReference type="RefSeq" id="WP_264144090.1">
    <property type="nucleotide sequence ID" value="NZ_JAOYEY010000048.1"/>
</dbReference>
<dbReference type="Proteomes" id="UP001526147">
    <property type="component" value="Unassembled WGS sequence"/>
</dbReference>
<dbReference type="Gene3D" id="3.30.70.360">
    <property type="match status" value="1"/>
</dbReference>
<dbReference type="NCBIfam" id="NF006771">
    <property type="entry name" value="PRK09290.1-5"/>
    <property type="match status" value="1"/>
</dbReference>
<dbReference type="NCBIfam" id="TIGR01879">
    <property type="entry name" value="hydantase"/>
    <property type="match status" value="1"/>
</dbReference>
<feature type="domain" description="Peptidase M20 dimerisation" evidence="3">
    <location>
        <begin position="214"/>
        <end position="311"/>
    </location>
</feature>
<reference evidence="4 5" key="1">
    <citation type="submission" date="2022-10" db="EMBL/GenBank/DDBJ databases">
        <title>Draft genome assembly of moderately radiation resistant bacterium Metabacillus halosaccharovorans.</title>
        <authorList>
            <person name="Pal S."/>
            <person name="Gopinathan A."/>
        </authorList>
    </citation>
    <scope>NUCLEOTIDE SEQUENCE [LARGE SCALE GENOMIC DNA]</scope>
    <source>
        <strain evidence="4 5">VITHBRA001</strain>
    </source>
</reference>
<dbReference type="Pfam" id="PF01546">
    <property type="entry name" value="Peptidase_M20"/>
    <property type="match status" value="1"/>
</dbReference>
<dbReference type="Gene3D" id="3.40.630.10">
    <property type="entry name" value="Zn peptidases"/>
    <property type="match status" value="1"/>
</dbReference>
<dbReference type="Pfam" id="PF07687">
    <property type="entry name" value="M20_dimer"/>
    <property type="match status" value="1"/>
</dbReference>
<dbReference type="PANTHER" id="PTHR32494">
    <property type="entry name" value="ALLANTOATE DEIMINASE-RELATED"/>
    <property type="match status" value="1"/>
</dbReference>
<dbReference type="PIRSF" id="PIRSF001235">
    <property type="entry name" value="Amidase_carbamoylase"/>
    <property type="match status" value="1"/>
</dbReference>
<dbReference type="InterPro" id="IPR036264">
    <property type="entry name" value="Bact_exopeptidase_dim_dom"/>
</dbReference>
<dbReference type="SUPFAM" id="SSF55031">
    <property type="entry name" value="Bacterial exopeptidase dimerisation domain"/>
    <property type="match status" value="1"/>
</dbReference>
<dbReference type="InterPro" id="IPR002933">
    <property type="entry name" value="Peptidase_M20"/>
</dbReference>
<proteinExistence type="inferred from homology"/>
<evidence type="ECO:0000259" key="3">
    <source>
        <dbReference type="Pfam" id="PF07687"/>
    </source>
</evidence>
<gene>
    <name evidence="4" type="ORF">OIH86_19670</name>
</gene>
<dbReference type="EMBL" id="JAOYEY010000048">
    <property type="protein sequence ID" value="MCV9887867.1"/>
    <property type="molecule type" value="Genomic_DNA"/>
</dbReference>
<evidence type="ECO:0000313" key="4">
    <source>
        <dbReference type="EMBL" id="MCV9887867.1"/>
    </source>
</evidence>
<organism evidence="4 5">
    <name type="scientific">Metabacillus halosaccharovorans</name>
    <dbReference type="NCBI Taxonomy" id="930124"/>
    <lineage>
        <taxon>Bacteria</taxon>
        <taxon>Bacillati</taxon>
        <taxon>Bacillota</taxon>
        <taxon>Bacilli</taxon>
        <taxon>Bacillales</taxon>
        <taxon>Bacillaceae</taxon>
        <taxon>Metabacillus</taxon>
    </lineage>
</organism>
<comment type="similarity">
    <text evidence="1">Belongs to the peptidase M20 family.</text>
</comment>
<name>A0ABT3DLJ4_9BACI</name>
<dbReference type="CDD" id="cd03884">
    <property type="entry name" value="M20_bAS"/>
    <property type="match status" value="1"/>
</dbReference>
<protein>
    <submittedName>
        <fullName evidence="4">M20 family metallo-hydrolase</fullName>
    </submittedName>
</protein>
<dbReference type="InterPro" id="IPR011650">
    <property type="entry name" value="Peptidase_M20_dimer"/>
</dbReference>
<evidence type="ECO:0000256" key="2">
    <source>
        <dbReference type="ARBA" id="ARBA00022801"/>
    </source>
</evidence>
<dbReference type="InterPro" id="IPR001261">
    <property type="entry name" value="ArgE/DapE_CS"/>
</dbReference>
<dbReference type="SUPFAM" id="SSF53187">
    <property type="entry name" value="Zn-dependent exopeptidases"/>
    <property type="match status" value="1"/>
</dbReference>
<evidence type="ECO:0000313" key="5">
    <source>
        <dbReference type="Proteomes" id="UP001526147"/>
    </source>
</evidence>
<keyword evidence="5" id="KW-1185">Reference proteome</keyword>
<accession>A0ABT3DLJ4</accession>
<comment type="caution">
    <text evidence="4">The sequence shown here is derived from an EMBL/GenBank/DDBJ whole genome shotgun (WGS) entry which is preliminary data.</text>
</comment>
<keyword evidence="2" id="KW-0378">Hydrolase</keyword>
<evidence type="ECO:0000256" key="1">
    <source>
        <dbReference type="ARBA" id="ARBA00006153"/>
    </source>
</evidence>